<dbReference type="Pfam" id="PF00069">
    <property type="entry name" value="Pkinase"/>
    <property type="match status" value="1"/>
</dbReference>
<dbReference type="PROSITE" id="PS00108">
    <property type="entry name" value="PROTEIN_KINASE_ST"/>
    <property type="match status" value="1"/>
</dbReference>
<reference evidence="4 5" key="1">
    <citation type="submission" date="2017-04" db="EMBL/GenBank/DDBJ databases">
        <title>Draft genome of the yeast Clavispora lusitaniae type strain CBS 6936.</title>
        <authorList>
            <person name="Durrens P."/>
            <person name="Klopp C."/>
            <person name="Biteau N."/>
            <person name="Fitton-Ouhabi V."/>
            <person name="Dementhon K."/>
            <person name="Accoceberry I."/>
            <person name="Sherman D.J."/>
            <person name="Noel T."/>
        </authorList>
    </citation>
    <scope>NUCLEOTIDE SEQUENCE [LARGE SCALE GENOMIC DNA]</scope>
    <source>
        <strain evidence="4 5">CBS 6936</strain>
    </source>
</reference>
<organism evidence="4 5">
    <name type="scientific">Clavispora lusitaniae</name>
    <name type="common">Candida lusitaniae</name>
    <dbReference type="NCBI Taxonomy" id="36911"/>
    <lineage>
        <taxon>Eukaryota</taxon>
        <taxon>Fungi</taxon>
        <taxon>Dikarya</taxon>
        <taxon>Ascomycota</taxon>
        <taxon>Saccharomycotina</taxon>
        <taxon>Pichiomycetes</taxon>
        <taxon>Metschnikowiaceae</taxon>
        <taxon>Clavispora</taxon>
    </lineage>
</organism>
<feature type="domain" description="Protein kinase" evidence="3">
    <location>
        <begin position="32"/>
        <end position="339"/>
    </location>
</feature>
<proteinExistence type="predicted"/>
<dbReference type="Gene3D" id="1.10.510.10">
    <property type="entry name" value="Transferase(Phosphotransferase) domain 1"/>
    <property type="match status" value="1"/>
</dbReference>
<dbReference type="GO" id="GO:0005524">
    <property type="term" value="F:ATP binding"/>
    <property type="evidence" value="ECO:0007669"/>
    <property type="project" value="UniProtKB-KW"/>
</dbReference>
<dbReference type="AlphaFoldDB" id="A0AA91T4I1"/>
<dbReference type="Proteomes" id="UP000195602">
    <property type="component" value="Unassembled WGS sequence"/>
</dbReference>
<dbReference type="InterPro" id="IPR000719">
    <property type="entry name" value="Prot_kinase_dom"/>
</dbReference>
<dbReference type="EMBL" id="LYUB02000001">
    <property type="protein sequence ID" value="OVF11356.1"/>
    <property type="molecule type" value="Genomic_DNA"/>
</dbReference>
<sequence>MMASPPSWSPPDLHAAVPEPADFALVGVDYLRLSSKPIFDGANGIIYKGSDAANTKVVVIKTVKKQKSQSDSLYYRSVMREYSNLKKCAASKSVVDVYAIATTKDSPELSLIIQFCPVGDLLDYLCRLRTKKISMPSNLKDAVFKQIVKAVDFLHRHDIAHRDIKPENFLIDGNGFLKLNDFGCSLDLTQMDEQLPLNDIHCGTPSFKSPELYQVENDIHSGKEPDIAHMDFKMVDVWALGILCFQLFLLSVPWPHANATADEKNIVIDKYIRHYPESEKDLVSLANKLNDRNFSSSSNPALSVFKKLHYEARLESFRMLNPVPSKRDTTESLLRSAWLSQAYADPKELLKLLPK</sequence>
<dbReference type="SMART" id="SM00220">
    <property type="entry name" value="S_TKc"/>
    <property type="match status" value="1"/>
</dbReference>
<accession>A0AA91T4I1</accession>
<dbReference type="OMA" id="FTIEHEI"/>
<evidence type="ECO:0000313" key="5">
    <source>
        <dbReference type="Proteomes" id="UP000195602"/>
    </source>
</evidence>
<evidence type="ECO:0000256" key="1">
    <source>
        <dbReference type="ARBA" id="ARBA00022741"/>
    </source>
</evidence>
<dbReference type="InterPro" id="IPR011009">
    <property type="entry name" value="Kinase-like_dom_sf"/>
</dbReference>
<dbReference type="KEGG" id="clus:A9F13_01g08602"/>
<name>A0AA91T4I1_CLALS</name>
<dbReference type="InterPro" id="IPR008271">
    <property type="entry name" value="Ser/Thr_kinase_AS"/>
</dbReference>
<evidence type="ECO:0000313" key="4">
    <source>
        <dbReference type="EMBL" id="OVF11356.1"/>
    </source>
</evidence>
<dbReference type="PANTHER" id="PTHR24346:SF75">
    <property type="entry name" value="AURORA KINASE"/>
    <property type="match status" value="1"/>
</dbReference>
<comment type="caution">
    <text evidence="4">The sequence shown here is derived from an EMBL/GenBank/DDBJ whole genome shotgun (WGS) entry which is preliminary data.</text>
</comment>
<keyword evidence="4" id="KW-0418">Kinase</keyword>
<keyword evidence="4" id="KW-0808">Transferase</keyword>
<dbReference type="PANTHER" id="PTHR24346">
    <property type="entry name" value="MAP/MICROTUBULE AFFINITY-REGULATING KINASE"/>
    <property type="match status" value="1"/>
</dbReference>
<keyword evidence="1" id="KW-0547">Nucleotide-binding</keyword>
<keyword evidence="2" id="KW-0067">ATP-binding</keyword>
<gene>
    <name evidence="4" type="ORF">A9F13_01g08602</name>
</gene>
<evidence type="ECO:0000256" key="2">
    <source>
        <dbReference type="ARBA" id="ARBA00022840"/>
    </source>
</evidence>
<dbReference type="GO" id="GO:0005737">
    <property type="term" value="C:cytoplasm"/>
    <property type="evidence" value="ECO:0007669"/>
    <property type="project" value="TreeGrafter"/>
</dbReference>
<dbReference type="GO" id="GO:0035556">
    <property type="term" value="P:intracellular signal transduction"/>
    <property type="evidence" value="ECO:0007669"/>
    <property type="project" value="TreeGrafter"/>
</dbReference>
<dbReference type="SUPFAM" id="SSF56112">
    <property type="entry name" value="Protein kinase-like (PK-like)"/>
    <property type="match status" value="1"/>
</dbReference>
<dbReference type="PROSITE" id="PS50011">
    <property type="entry name" value="PROTEIN_KINASE_DOM"/>
    <property type="match status" value="1"/>
</dbReference>
<dbReference type="GO" id="GO:0004674">
    <property type="term" value="F:protein serine/threonine kinase activity"/>
    <property type="evidence" value="ECO:0007669"/>
    <property type="project" value="TreeGrafter"/>
</dbReference>
<evidence type="ECO:0000259" key="3">
    <source>
        <dbReference type="PROSITE" id="PS50011"/>
    </source>
</evidence>
<protein>
    <submittedName>
        <fullName evidence="4">Serine/threonine-protein kinase</fullName>
    </submittedName>
</protein>